<evidence type="ECO:0008006" key="3">
    <source>
        <dbReference type="Google" id="ProtNLM"/>
    </source>
</evidence>
<dbReference type="SUPFAM" id="SSF53335">
    <property type="entry name" value="S-adenosyl-L-methionine-dependent methyltransferases"/>
    <property type="match status" value="1"/>
</dbReference>
<accession>A0A6N6VQQ5</accession>
<protein>
    <recommendedName>
        <fullName evidence="3">Methyltransferase domain-containing protein</fullName>
    </recommendedName>
</protein>
<name>A0A6N6VQQ5_9BACT</name>
<dbReference type="EMBL" id="WFLM01000004">
    <property type="protein sequence ID" value="KAB8037919.1"/>
    <property type="molecule type" value="Genomic_DNA"/>
</dbReference>
<dbReference type="AlphaFoldDB" id="A0A6N6VQQ5"/>
<sequence>MLSDFSSEDKIIISNLQNRDQLFQVLEKQWIEIQNGIDYSYVLIQKSIFQLNEIKKIVKSLFENSNFNWKIHYHINETKSHIEIFSFLNHNEYYLNNLKNDYNYYLNSLSNNLYIKESISSEINSIENQCFSAPRFISYQNNSIVSNVMSISYDRDLFESKIDVNSYNFFESVHPAYAYQMLRIYDFLYKNNINASHFIDIGAGPGAALQMLIELLPSYSKIDVIEPSPTAFGYLKERFKNNSFINPIQKGFFDYHPDEPCKLAISVGSSHHFNTYFLFQHARKILSKDGYLIISDEFISPFSNRRERTKNIISHHISYIFDLIKLGNQNNEFVSSCNDDEYELLRVSHSVYPRIKLEILAGNIENAEKMCRDLLERISIIVDNNLNISNSFLSYYRLSFLELQALVAGIDYDVECKTYVENLIKMAESQGFSLEHHEKIYTTTSGGNFNSGTHLVCFKKI</sequence>
<evidence type="ECO:0000313" key="2">
    <source>
        <dbReference type="Proteomes" id="UP000437748"/>
    </source>
</evidence>
<dbReference type="CDD" id="cd02440">
    <property type="entry name" value="AdoMet_MTases"/>
    <property type="match status" value="1"/>
</dbReference>
<keyword evidence="2" id="KW-1185">Reference proteome</keyword>
<gene>
    <name evidence="1" type="ORF">GCL60_12155</name>
</gene>
<dbReference type="RefSeq" id="WP_153420997.1">
    <property type="nucleotide sequence ID" value="NZ_WFLM01000004.1"/>
</dbReference>
<dbReference type="OrthoDB" id="9792093at2"/>
<organism evidence="1 2">
    <name type="scientific">Silvanigrella paludirubra</name>
    <dbReference type="NCBI Taxonomy" id="2499159"/>
    <lineage>
        <taxon>Bacteria</taxon>
        <taxon>Pseudomonadati</taxon>
        <taxon>Bdellovibrionota</taxon>
        <taxon>Oligoflexia</taxon>
        <taxon>Silvanigrellales</taxon>
        <taxon>Silvanigrellaceae</taxon>
        <taxon>Silvanigrella</taxon>
    </lineage>
</organism>
<evidence type="ECO:0000313" key="1">
    <source>
        <dbReference type="EMBL" id="KAB8037919.1"/>
    </source>
</evidence>
<proteinExistence type="predicted"/>
<dbReference type="Gene3D" id="3.40.50.150">
    <property type="entry name" value="Vaccinia Virus protein VP39"/>
    <property type="match status" value="1"/>
</dbReference>
<comment type="caution">
    <text evidence="1">The sequence shown here is derived from an EMBL/GenBank/DDBJ whole genome shotgun (WGS) entry which is preliminary data.</text>
</comment>
<reference evidence="1 2" key="1">
    <citation type="submission" date="2019-10" db="EMBL/GenBank/DDBJ databases">
        <title>New species of Slilvanegrellaceae.</title>
        <authorList>
            <person name="Pitt A."/>
            <person name="Hahn M.W."/>
        </authorList>
    </citation>
    <scope>NUCLEOTIDE SEQUENCE [LARGE SCALE GENOMIC DNA]</scope>
    <source>
        <strain evidence="1 2">SP-Ram-0.45-NSY-1</strain>
    </source>
</reference>
<dbReference type="Proteomes" id="UP000437748">
    <property type="component" value="Unassembled WGS sequence"/>
</dbReference>
<dbReference type="InterPro" id="IPR029063">
    <property type="entry name" value="SAM-dependent_MTases_sf"/>
</dbReference>